<sequence>MRTSNYSQILFDALQYSGNDRHNITSETFAQFRDFSSARIREAWESNQWADICRLVEFTTTTDANGVVSFTPVTEADEILGVFSKNPQETTKAVQLAYQIYDSGTERKVVVGNISGGWYLYRKDCIALEGDLYSPTVVYYQGVQVYFDSGSGTGSYTPVLGKPHAGNFYTCTVASTTAGQNPNTHPASWTKIDIPYVFSAFMSWGSAANWFVSEGQIQEAATIEAKANQVLEQEYDKFLRQQGQFGKINMTNTY</sequence>
<organism evidence="1">
    <name type="scientific">uncultured Caudovirales phage</name>
    <dbReference type="NCBI Taxonomy" id="2100421"/>
    <lineage>
        <taxon>Viruses</taxon>
        <taxon>Duplodnaviria</taxon>
        <taxon>Heunggongvirae</taxon>
        <taxon>Uroviricota</taxon>
        <taxon>Caudoviricetes</taxon>
        <taxon>Peduoviridae</taxon>
        <taxon>Maltschvirus</taxon>
        <taxon>Maltschvirus maltsch</taxon>
    </lineage>
</organism>
<gene>
    <name evidence="1" type="ORF">UFOVP1151_22</name>
</gene>
<reference evidence="1" key="1">
    <citation type="submission" date="2020-05" db="EMBL/GenBank/DDBJ databases">
        <authorList>
            <person name="Chiriac C."/>
            <person name="Salcher M."/>
            <person name="Ghai R."/>
            <person name="Kavagutti S V."/>
        </authorList>
    </citation>
    <scope>NUCLEOTIDE SEQUENCE</scope>
</reference>
<name>A0A6J5R0X4_9CAUD</name>
<accession>A0A6J5R0X4</accession>
<evidence type="ECO:0000313" key="1">
    <source>
        <dbReference type="EMBL" id="CAB4186615.1"/>
    </source>
</evidence>
<proteinExistence type="predicted"/>
<dbReference type="EMBL" id="LR797097">
    <property type="protein sequence ID" value="CAB4186615.1"/>
    <property type="molecule type" value="Genomic_DNA"/>
</dbReference>
<protein>
    <submittedName>
        <fullName evidence="1">Uncharacterized protein</fullName>
    </submittedName>
</protein>